<accession>A0A1B7I754</accession>
<evidence type="ECO:0000256" key="1">
    <source>
        <dbReference type="SAM" id="SignalP"/>
    </source>
</evidence>
<dbReference type="PATRIC" id="fig|1354253.4.peg.70"/>
<keyword evidence="1" id="KW-0732">Signal</keyword>
<evidence type="ECO:0008006" key="4">
    <source>
        <dbReference type="Google" id="ProtNLM"/>
    </source>
</evidence>
<dbReference type="RefSeq" id="WP_064511565.1">
    <property type="nucleotide sequence ID" value="NZ_LXEP01000001.1"/>
</dbReference>
<feature type="signal peptide" evidence="1">
    <location>
        <begin position="1"/>
        <end position="18"/>
    </location>
</feature>
<sequence>MKGMLLPLLIVSALSGCAETPATSVLNNTTEEKPVVKPVESKYFFDPDTKTRGTFQNCKAMLKVDGEHSLAIIDIYDHGMFVKIEFRSPKVVPVASGLMTPTENGSLLYVGPKGSIRFEKMVLKTGMRVYMFKIPRQNVELTSACDEKTFSPLRS</sequence>
<organism evidence="2 3">
    <name type="scientific">Buttiauxella gaviniae ATCC 51604</name>
    <dbReference type="NCBI Taxonomy" id="1354253"/>
    <lineage>
        <taxon>Bacteria</taxon>
        <taxon>Pseudomonadati</taxon>
        <taxon>Pseudomonadota</taxon>
        <taxon>Gammaproteobacteria</taxon>
        <taxon>Enterobacterales</taxon>
        <taxon>Enterobacteriaceae</taxon>
        <taxon>Buttiauxella</taxon>
    </lineage>
</organism>
<evidence type="ECO:0000313" key="3">
    <source>
        <dbReference type="Proteomes" id="UP000078504"/>
    </source>
</evidence>
<proteinExistence type="predicted"/>
<feature type="chain" id="PRO_5008593717" description="Lipoprotein" evidence="1">
    <location>
        <begin position="19"/>
        <end position="155"/>
    </location>
</feature>
<comment type="caution">
    <text evidence="2">The sequence shown here is derived from an EMBL/GenBank/DDBJ whole genome shotgun (WGS) entry which is preliminary data.</text>
</comment>
<dbReference type="AlphaFoldDB" id="A0A1B7I754"/>
<dbReference type="Proteomes" id="UP000078504">
    <property type="component" value="Unassembled WGS sequence"/>
</dbReference>
<gene>
    <name evidence="2" type="ORF">M977_00069</name>
</gene>
<reference evidence="2 3" key="1">
    <citation type="submission" date="2016-04" db="EMBL/GenBank/DDBJ databases">
        <title>ATOL: Assembling a taxonomically balanced genome-scale reconstruction of the evolutionary history of the Enterobacteriaceae.</title>
        <authorList>
            <person name="Plunkett G.III."/>
            <person name="Neeno-Eckwall E.C."/>
            <person name="Glasner J.D."/>
            <person name="Perna N.T."/>
        </authorList>
    </citation>
    <scope>NUCLEOTIDE SEQUENCE [LARGE SCALE GENOMIC DNA]</scope>
    <source>
        <strain evidence="2 3">ATCC 51604</strain>
    </source>
</reference>
<dbReference type="PROSITE" id="PS51257">
    <property type="entry name" value="PROKAR_LIPOPROTEIN"/>
    <property type="match status" value="1"/>
</dbReference>
<dbReference type="EMBL" id="LXEP01000001">
    <property type="protein sequence ID" value="OAT24238.1"/>
    <property type="molecule type" value="Genomic_DNA"/>
</dbReference>
<protein>
    <recommendedName>
        <fullName evidence="4">Lipoprotein</fullName>
    </recommendedName>
</protein>
<name>A0A1B7I754_9ENTR</name>
<evidence type="ECO:0000313" key="2">
    <source>
        <dbReference type="EMBL" id="OAT24238.1"/>
    </source>
</evidence>